<keyword evidence="2" id="KW-1185">Reference proteome</keyword>
<dbReference type="GeneTree" id="ENSGT00940000157763"/>
<reference evidence="1" key="2">
    <citation type="submission" date="2025-08" db="UniProtKB">
        <authorList>
            <consortium name="Ensembl"/>
        </authorList>
    </citation>
    <scope>IDENTIFICATION</scope>
</reference>
<dbReference type="Proteomes" id="UP000005226">
    <property type="component" value="Chromosome 5"/>
</dbReference>
<dbReference type="Gene3D" id="3.40.50.300">
    <property type="entry name" value="P-loop containing nucleotide triphosphate hydrolases"/>
    <property type="match status" value="1"/>
</dbReference>
<evidence type="ECO:0000313" key="1">
    <source>
        <dbReference type="Ensembl" id="ENSTRUP00000074429.1"/>
    </source>
</evidence>
<accession>A0A674NMW7</accession>
<dbReference type="PANTHER" id="PTHR14559:SF13">
    <property type="entry name" value="CASPASE RECRUITMENT DOMAIN-CONTAINING PROTEIN 10-LIKE"/>
    <property type="match status" value="1"/>
</dbReference>
<dbReference type="GO" id="GO:0050700">
    <property type="term" value="F:CARD domain binding"/>
    <property type="evidence" value="ECO:0007669"/>
    <property type="project" value="TreeGrafter"/>
</dbReference>
<dbReference type="InParanoid" id="A0A674NMW7"/>
<reference evidence="1" key="3">
    <citation type="submission" date="2025-09" db="UniProtKB">
        <authorList>
            <consortium name="Ensembl"/>
        </authorList>
    </citation>
    <scope>IDENTIFICATION</scope>
</reference>
<sequence length="230" mass="25713">SFYVRVNLNIEPHIDPSCRGLGSKQPVLYTLSKRKLQASTQTHNGCNKMNHSPECPCVVVTQGHEEHLIPYSVVQPVHIQTKRPVIFSPSILSRGLIERLMQPAESGLMFDTCSPGMWTSITLFLQQEGQNTDKHCLLELGLPSVEALLRHGIYPIVSLLNAFNLHGCGEEGMMEEVCQAEELQLETLPLLYYTLKPGAWSCTEELLVAIRNAIHSQQGAVAWVELDRLQ</sequence>
<proteinExistence type="predicted"/>
<dbReference type="Ensembl" id="ENSTRUT00000061108.1">
    <property type="protein sequence ID" value="ENSTRUP00000074429.1"/>
    <property type="gene ID" value="ENSTRUG00000028898.1"/>
</dbReference>
<protein>
    <submittedName>
        <fullName evidence="1">Uncharacterized protein</fullName>
    </submittedName>
</protein>
<dbReference type="InterPro" id="IPR027417">
    <property type="entry name" value="P-loop_NTPase"/>
</dbReference>
<dbReference type="OMA" id="GLHFNTC"/>
<name>A0A674NMW7_TAKRU</name>
<reference evidence="1 2" key="1">
    <citation type="journal article" date="2011" name="Genome Biol. Evol.">
        <title>Integration of the genetic map and genome assembly of fugu facilitates insights into distinct features of genome evolution in teleosts and mammals.</title>
        <authorList>
            <person name="Kai W."/>
            <person name="Kikuchi K."/>
            <person name="Tohari S."/>
            <person name="Chew A.K."/>
            <person name="Tay A."/>
            <person name="Fujiwara A."/>
            <person name="Hosoya S."/>
            <person name="Suetake H."/>
            <person name="Naruse K."/>
            <person name="Brenner S."/>
            <person name="Suzuki Y."/>
            <person name="Venkatesh B."/>
        </authorList>
    </citation>
    <scope>NUCLEOTIDE SEQUENCE [LARGE SCALE GENOMIC DNA]</scope>
</reference>
<organism evidence="1 2">
    <name type="scientific">Takifugu rubripes</name>
    <name type="common">Japanese pufferfish</name>
    <name type="synonym">Fugu rubripes</name>
    <dbReference type="NCBI Taxonomy" id="31033"/>
    <lineage>
        <taxon>Eukaryota</taxon>
        <taxon>Metazoa</taxon>
        <taxon>Chordata</taxon>
        <taxon>Craniata</taxon>
        <taxon>Vertebrata</taxon>
        <taxon>Euteleostomi</taxon>
        <taxon>Actinopterygii</taxon>
        <taxon>Neopterygii</taxon>
        <taxon>Teleostei</taxon>
        <taxon>Neoteleostei</taxon>
        <taxon>Acanthomorphata</taxon>
        <taxon>Eupercaria</taxon>
        <taxon>Tetraodontiformes</taxon>
        <taxon>Tetradontoidea</taxon>
        <taxon>Tetraodontidae</taxon>
        <taxon>Takifugu</taxon>
    </lineage>
</organism>
<dbReference type="PANTHER" id="PTHR14559">
    <property type="entry name" value="CASPASE RECRUITMENT DOMAIN FAMILY"/>
    <property type="match status" value="1"/>
</dbReference>
<evidence type="ECO:0000313" key="2">
    <source>
        <dbReference type="Proteomes" id="UP000005226"/>
    </source>
</evidence>
<dbReference type="GO" id="GO:0005737">
    <property type="term" value="C:cytoplasm"/>
    <property type="evidence" value="ECO:0007669"/>
    <property type="project" value="TreeGrafter"/>
</dbReference>
<dbReference type="AlphaFoldDB" id="A0A674NMW7"/>